<comment type="caution">
    <text evidence="1">The sequence shown here is derived from an EMBL/GenBank/DDBJ whole genome shotgun (WGS) entry which is preliminary data.</text>
</comment>
<dbReference type="InterPro" id="IPR002514">
    <property type="entry name" value="Transposase_8"/>
</dbReference>
<dbReference type="Pfam" id="PF01527">
    <property type="entry name" value="HTH_Tnp_1"/>
    <property type="match status" value="1"/>
</dbReference>
<dbReference type="GO" id="GO:0043565">
    <property type="term" value="F:sequence-specific DNA binding"/>
    <property type="evidence" value="ECO:0007669"/>
    <property type="project" value="InterPro"/>
</dbReference>
<organism evidence="1">
    <name type="scientific">mine drainage metagenome</name>
    <dbReference type="NCBI Taxonomy" id="410659"/>
    <lineage>
        <taxon>unclassified sequences</taxon>
        <taxon>metagenomes</taxon>
        <taxon>ecological metagenomes</taxon>
    </lineage>
</organism>
<dbReference type="GO" id="GO:0006313">
    <property type="term" value="P:DNA transposition"/>
    <property type="evidence" value="ECO:0007669"/>
    <property type="project" value="InterPro"/>
</dbReference>
<dbReference type="InterPro" id="IPR010921">
    <property type="entry name" value="Trp_repressor/repl_initiator"/>
</dbReference>
<dbReference type="SUPFAM" id="SSF48295">
    <property type="entry name" value="TrpR-like"/>
    <property type="match status" value="1"/>
</dbReference>
<dbReference type="PANTHER" id="PTHR37936">
    <property type="entry name" value="TRANSPOSASE INSC FOR INSERTION ELEMENT IS2A-RELATED"/>
    <property type="match status" value="1"/>
</dbReference>
<sequence>MADGGDGFVGRCEVVEPRRGNRRWPDDVKARIVAESFQPGARVVDVARRHGLIAHQLSDWRRQAREGLLALPDDLMEALVPADDGPSEPAFVPLAVTPEPQVPADASAVSEGGDGSKGIMTLEVGADLVLRFPDDVMVERVAALVRALRGAA</sequence>
<dbReference type="AlphaFoldDB" id="A0A1J5PWC8"/>
<accession>A0A1J5PWC8</accession>
<dbReference type="NCBIfam" id="NF047595">
    <property type="entry name" value="IS66_ISRel24_TnpA"/>
    <property type="match status" value="1"/>
</dbReference>
<reference evidence="1" key="1">
    <citation type="submission" date="2016-10" db="EMBL/GenBank/DDBJ databases">
        <title>Sequence of Gallionella enrichment culture.</title>
        <authorList>
            <person name="Poehlein A."/>
            <person name="Muehling M."/>
            <person name="Daniel R."/>
        </authorList>
    </citation>
    <scope>NUCLEOTIDE SEQUENCE</scope>
</reference>
<dbReference type="GO" id="GO:0004803">
    <property type="term" value="F:transposase activity"/>
    <property type="evidence" value="ECO:0007669"/>
    <property type="project" value="InterPro"/>
</dbReference>
<evidence type="ECO:0000313" key="1">
    <source>
        <dbReference type="EMBL" id="OIQ75184.1"/>
    </source>
</evidence>
<name>A0A1J5PWC8_9ZZZZ</name>
<dbReference type="EMBL" id="MLJW01002246">
    <property type="protein sequence ID" value="OIQ75184.1"/>
    <property type="molecule type" value="Genomic_DNA"/>
</dbReference>
<gene>
    <name evidence="1" type="ORF">GALL_431480</name>
</gene>
<dbReference type="PANTHER" id="PTHR37936:SF3">
    <property type="entry name" value="TRANSPOSASE INSC FOR INSERTION ELEMENT IS2A-RELATED"/>
    <property type="match status" value="1"/>
</dbReference>
<proteinExistence type="predicted"/>
<protein>
    <submittedName>
        <fullName evidence="1">IS2 repressor TnpA</fullName>
    </submittedName>
</protein>